<keyword evidence="2" id="KW-0238">DNA-binding</keyword>
<keyword evidence="4" id="KW-0539">Nucleus</keyword>
<feature type="compositionally biased region" description="Gly residues" evidence="5">
    <location>
        <begin position="571"/>
        <end position="624"/>
    </location>
</feature>
<feature type="compositionally biased region" description="Basic and acidic residues" evidence="5">
    <location>
        <begin position="684"/>
        <end position="694"/>
    </location>
</feature>
<keyword evidence="3" id="KW-0804">Transcription</keyword>
<feature type="compositionally biased region" description="Polar residues" evidence="5">
    <location>
        <begin position="102"/>
        <end position="112"/>
    </location>
</feature>
<dbReference type="GO" id="GO:0008270">
    <property type="term" value="F:zinc ion binding"/>
    <property type="evidence" value="ECO:0007669"/>
    <property type="project" value="InterPro"/>
</dbReference>
<dbReference type="InterPro" id="IPR050675">
    <property type="entry name" value="OAF3"/>
</dbReference>
<dbReference type="CDD" id="cd00067">
    <property type="entry name" value="GAL4"/>
    <property type="match status" value="1"/>
</dbReference>
<evidence type="ECO:0000256" key="4">
    <source>
        <dbReference type="ARBA" id="ARBA00023242"/>
    </source>
</evidence>
<evidence type="ECO:0000256" key="3">
    <source>
        <dbReference type="ARBA" id="ARBA00023163"/>
    </source>
</evidence>
<organism evidence="7 8">
    <name type="scientific">Kwoniella shandongensis</name>
    <dbReference type="NCBI Taxonomy" id="1734106"/>
    <lineage>
        <taxon>Eukaryota</taxon>
        <taxon>Fungi</taxon>
        <taxon>Dikarya</taxon>
        <taxon>Basidiomycota</taxon>
        <taxon>Agaricomycotina</taxon>
        <taxon>Tremellomycetes</taxon>
        <taxon>Tremellales</taxon>
        <taxon>Cryptococcaceae</taxon>
        <taxon>Kwoniella</taxon>
    </lineage>
</organism>
<dbReference type="InterPro" id="IPR036864">
    <property type="entry name" value="Zn2-C6_fun-type_DNA-bd_sf"/>
</dbReference>
<evidence type="ECO:0000256" key="5">
    <source>
        <dbReference type="SAM" id="MobiDB-lite"/>
    </source>
</evidence>
<feature type="region of interest" description="Disordered" evidence="5">
    <location>
        <begin position="356"/>
        <end position="386"/>
    </location>
</feature>
<name>A0AAJ8LE65_9TREE</name>
<dbReference type="RefSeq" id="XP_031861103.2">
    <property type="nucleotide sequence ID" value="XM_032004625.2"/>
</dbReference>
<feature type="compositionally biased region" description="Basic and acidic residues" evidence="5">
    <location>
        <begin position="811"/>
        <end position="822"/>
    </location>
</feature>
<dbReference type="PANTHER" id="PTHR31069">
    <property type="entry name" value="OLEATE-ACTIVATED TRANSCRIPTION FACTOR 1-RELATED"/>
    <property type="match status" value="1"/>
</dbReference>
<reference evidence="7" key="2">
    <citation type="submission" date="2024-01" db="EMBL/GenBank/DDBJ databases">
        <title>Comparative genomics of Cryptococcus and Kwoniella reveals pathogenesis evolution and contrasting modes of karyotype evolution via chromosome fusion or intercentromeric recombination.</title>
        <authorList>
            <person name="Coelho M.A."/>
            <person name="David-Palma M."/>
            <person name="Shea T."/>
            <person name="Bowers K."/>
            <person name="McGinley-Smith S."/>
            <person name="Mohammad A.W."/>
            <person name="Gnirke A."/>
            <person name="Yurkov A.M."/>
            <person name="Nowrousian M."/>
            <person name="Sun S."/>
            <person name="Cuomo C.A."/>
            <person name="Heitman J."/>
        </authorList>
    </citation>
    <scope>NUCLEOTIDE SEQUENCE</scope>
    <source>
        <strain evidence="7">CBS 12478</strain>
    </source>
</reference>
<dbReference type="SMART" id="SM00066">
    <property type="entry name" value="GAL4"/>
    <property type="match status" value="1"/>
</dbReference>
<dbReference type="Proteomes" id="UP000322225">
    <property type="component" value="Chromosome 1"/>
</dbReference>
<protein>
    <recommendedName>
        <fullName evidence="6">Zn(2)-C6 fungal-type domain-containing protein</fullName>
    </recommendedName>
</protein>
<evidence type="ECO:0000256" key="2">
    <source>
        <dbReference type="ARBA" id="ARBA00023125"/>
    </source>
</evidence>
<feature type="region of interest" description="Disordered" evidence="5">
    <location>
        <begin position="270"/>
        <end position="308"/>
    </location>
</feature>
<feature type="compositionally biased region" description="Low complexity" evidence="5">
    <location>
        <begin position="734"/>
        <end position="756"/>
    </location>
</feature>
<feature type="compositionally biased region" description="Polar residues" evidence="5">
    <location>
        <begin position="155"/>
        <end position="175"/>
    </location>
</feature>
<reference evidence="7" key="1">
    <citation type="submission" date="2017-08" db="EMBL/GenBank/DDBJ databases">
        <authorList>
            <person name="Cuomo C."/>
            <person name="Billmyre B."/>
            <person name="Heitman J."/>
        </authorList>
    </citation>
    <scope>NUCLEOTIDE SEQUENCE</scope>
    <source>
        <strain evidence="7">CBS 12478</strain>
    </source>
</reference>
<dbReference type="GO" id="GO:0000981">
    <property type="term" value="F:DNA-binding transcription factor activity, RNA polymerase II-specific"/>
    <property type="evidence" value="ECO:0007669"/>
    <property type="project" value="InterPro"/>
</dbReference>
<feature type="compositionally biased region" description="Low complexity" evidence="5">
    <location>
        <begin position="134"/>
        <end position="147"/>
    </location>
</feature>
<dbReference type="GO" id="GO:0003677">
    <property type="term" value="F:DNA binding"/>
    <property type="evidence" value="ECO:0007669"/>
    <property type="project" value="UniProtKB-KW"/>
</dbReference>
<dbReference type="PANTHER" id="PTHR31069:SF32">
    <property type="entry name" value="ARGININE METABOLISM REGULATION PROTEIN II"/>
    <property type="match status" value="1"/>
</dbReference>
<dbReference type="EMBL" id="CP144051">
    <property type="protein sequence ID" value="WWD16189.1"/>
    <property type="molecule type" value="Genomic_DNA"/>
</dbReference>
<feature type="region of interest" description="Disordered" evidence="5">
    <location>
        <begin position="53"/>
        <end position="79"/>
    </location>
</feature>
<dbReference type="KEGG" id="ksn:43588762"/>
<evidence type="ECO:0000256" key="1">
    <source>
        <dbReference type="ARBA" id="ARBA00023015"/>
    </source>
</evidence>
<feature type="region of interest" description="Disordered" evidence="5">
    <location>
        <begin position="674"/>
        <end position="841"/>
    </location>
</feature>
<feature type="region of interest" description="Disordered" evidence="5">
    <location>
        <begin position="101"/>
        <end position="180"/>
    </location>
</feature>
<dbReference type="PROSITE" id="PS00463">
    <property type="entry name" value="ZN2_CY6_FUNGAL_1"/>
    <property type="match status" value="1"/>
</dbReference>
<feature type="compositionally biased region" description="Polar residues" evidence="5">
    <location>
        <begin position="356"/>
        <end position="370"/>
    </location>
</feature>
<dbReference type="AlphaFoldDB" id="A0AAJ8LE65"/>
<dbReference type="GeneID" id="43588762"/>
<feature type="region of interest" description="Disordered" evidence="5">
    <location>
        <begin position="556"/>
        <end position="634"/>
    </location>
</feature>
<evidence type="ECO:0000259" key="6">
    <source>
        <dbReference type="PROSITE" id="PS50048"/>
    </source>
</evidence>
<sequence length="841" mass="89716">MNNYISEQLWQSIIQQEQQQEEQPQPPMAAAIHEPFQESYFEKLLRERRNFVDTNHNKDNNMDASLGSTGTGGGMGDLHASLQRPISIVPTYTAMDRPELYQGQSLSPSPSRSEAKAHADPMHPPLSVPQQRGSYSSSSMSSSSSSSFAPPPPQMVQQQKIAPSVPVPSNASTPTVEGERPLSRFQQLLRLKLAAEQAHQNVAAPASGTSHPNNTPLQMTEAFARLQAVDTVMHRDFARRHYTAENEQQQQQQQQAALVKVEEQSLYPQANQPAPFSYGPPPQAAAANMPYSLGAAPSHPPVSPQHSNQYNTLPDSQHMVARQLTGVYTPQEPIFGSVGGQPSNFWSGSYDPSTAYSQPMANDNKANNSHYLPPGPASGQSANGNVVKLDQPWPVKMENYSESSQWKAPVSPPQVVPYNNYQQPRVAPSFSWNVSEVRTAANDQSYLPHQPYSGSRASSPLVSTASSVCPLTPVTPVGPYRYGADAPYPGVKVERSPSASSHLAVPYSSLPGRNMQSMVTPPMGPTDLPPSPILEYNPRMYGAPVHLPGAGMYMTSTNGHGDLPPTLANGMAGGNGGEGSSGGSNNGSTGGGWPNGHGGNGEASGSGSGGHGDGDGSGSGGDGGDGGDDGNGGKKGKKLALACHFCRRRKLKCDGIRPKCDNCTKRNEVCSWDDNVRRRGPGRATKERREKAAREALAAGLTNANSLGAAPPLESSSTPDPGAPLPGSVATVVLQPLEAQFQQEQEQKQQLPQQATLPPPPPGYDDDLPIDPTLAALSAAIMPETLAELETKKEPDLRKRKSDIGLDDESLEKRPRLDDHESLGLGGHPEVQRGDENGNGF</sequence>
<feature type="compositionally biased region" description="Basic and acidic residues" evidence="5">
    <location>
        <begin position="830"/>
        <end position="841"/>
    </location>
</feature>
<evidence type="ECO:0000313" key="7">
    <source>
        <dbReference type="EMBL" id="WWD16189.1"/>
    </source>
</evidence>
<keyword evidence="8" id="KW-1185">Reference proteome</keyword>
<dbReference type="Gene3D" id="4.10.240.10">
    <property type="entry name" value="Zn(2)-C6 fungal-type DNA-binding domain"/>
    <property type="match status" value="1"/>
</dbReference>
<keyword evidence="1" id="KW-0805">Transcription regulation</keyword>
<dbReference type="InterPro" id="IPR001138">
    <property type="entry name" value="Zn2Cys6_DnaBD"/>
</dbReference>
<dbReference type="SUPFAM" id="SSF57701">
    <property type="entry name" value="Zn2/Cys6 DNA-binding domain"/>
    <property type="match status" value="1"/>
</dbReference>
<accession>A0AAJ8LE65</accession>
<dbReference type="PROSITE" id="PS50048">
    <property type="entry name" value="ZN2_CY6_FUNGAL_2"/>
    <property type="match status" value="1"/>
</dbReference>
<proteinExistence type="predicted"/>
<feature type="domain" description="Zn(2)-C6 fungal-type" evidence="6">
    <location>
        <begin position="642"/>
        <end position="672"/>
    </location>
</feature>
<evidence type="ECO:0000313" key="8">
    <source>
        <dbReference type="Proteomes" id="UP000322225"/>
    </source>
</evidence>
<dbReference type="Pfam" id="PF00172">
    <property type="entry name" value="Zn_clus"/>
    <property type="match status" value="1"/>
</dbReference>
<gene>
    <name evidence="7" type="ORF">CI109_100614</name>
</gene>